<accession>W2PXI4</accession>
<dbReference type="InterPro" id="IPR045379">
    <property type="entry name" value="Crinkler_N"/>
</dbReference>
<name>W2PXI4_PHYN3</name>
<dbReference type="Pfam" id="PF13245">
    <property type="entry name" value="AAA_19"/>
    <property type="match status" value="1"/>
</dbReference>
<keyword evidence="3" id="KW-0964">Secreted</keyword>
<dbReference type="GO" id="GO:0043657">
    <property type="term" value="C:host cell"/>
    <property type="evidence" value="ECO:0007669"/>
    <property type="project" value="UniProtKB-SubCell"/>
</dbReference>
<dbReference type="Pfam" id="PF20147">
    <property type="entry name" value="Crinkler"/>
    <property type="match status" value="1"/>
</dbReference>
<dbReference type="Proteomes" id="UP000018817">
    <property type="component" value="Unassembled WGS sequence"/>
</dbReference>
<dbReference type="InterPro" id="IPR051055">
    <property type="entry name" value="PIF1_helicase"/>
</dbReference>
<evidence type="ECO:0000259" key="4">
    <source>
        <dbReference type="Pfam" id="PF20147"/>
    </source>
</evidence>
<dbReference type="RefSeq" id="XP_008909906.1">
    <property type="nucleotide sequence ID" value="XM_008911658.1"/>
</dbReference>
<dbReference type="EMBL" id="KI669602">
    <property type="protein sequence ID" value="ETN04969.1"/>
    <property type="molecule type" value="Genomic_DNA"/>
</dbReference>
<dbReference type="AlphaFoldDB" id="W2PXI4"/>
<reference evidence="6" key="1">
    <citation type="submission" date="2011-12" db="EMBL/GenBank/DDBJ databases">
        <authorList>
            <consortium name="The Broad Institute Genome Sequencing Platform"/>
            <person name="Russ C."/>
            <person name="Tyler B."/>
            <person name="Panabieres F."/>
            <person name="Shan W."/>
            <person name="Tripathy S."/>
            <person name="Grunwald N."/>
            <person name="Machado M."/>
            <person name="Young S.K."/>
            <person name="Zeng Q."/>
            <person name="Gargeya S."/>
            <person name="Fitzgerald M."/>
            <person name="Haas B."/>
            <person name="Abouelleil A."/>
            <person name="Alvarado L."/>
            <person name="Arachchi H.M."/>
            <person name="Berlin A."/>
            <person name="Chapman S.B."/>
            <person name="Gearin G."/>
            <person name="Goldberg J."/>
            <person name="Griggs A."/>
            <person name="Gujja S."/>
            <person name="Hansen M."/>
            <person name="Heiman D."/>
            <person name="Howarth C."/>
            <person name="Larimer J."/>
            <person name="Lui A."/>
            <person name="MacDonald P.J.P."/>
            <person name="McCowen C."/>
            <person name="Montmayeur A."/>
            <person name="Murphy C."/>
            <person name="Neiman D."/>
            <person name="Pearson M."/>
            <person name="Priest M."/>
            <person name="Roberts A."/>
            <person name="Saif S."/>
            <person name="Shea T."/>
            <person name="Sisk P."/>
            <person name="Stolte C."/>
            <person name="Sykes S."/>
            <person name="Wortman J."/>
            <person name="Nusbaum C."/>
            <person name="Birren B."/>
        </authorList>
    </citation>
    <scope>NUCLEOTIDE SEQUENCE [LARGE SCALE GENOMIC DNA]</scope>
    <source>
        <strain evidence="6">INRA-310</strain>
    </source>
</reference>
<evidence type="ECO:0000313" key="6">
    <source>
        <dbReference type="Proteomes" id="UP000018817"/>
    </source>
</evidence>
<protein>
    <recommendedName>
        <fullName evidence="4">Crinkler effector protein N-terminal domain-containing protein</fullName>
    </recommendedName>
</protein>
<gene>
    <name evidence="5" type="ORF">PPTG_23564</name>
</gene>
<dbReference type="GO" id="GO:0005576">
    <property type="term" value="C:extracellular region"/>
    <property type="evidence" value="ECO:0007669"/>
    <property type="project" value="UniProtKB-SubCell"/>
</dbReference>
<dbReference type="OrthoDB" id="167134at2759"/>
<reference evidence="5 6" key="2">
    <citation type="submission" date="2013-11" db="EMBL/GenBank/DDBJ databases">
        <title>The Genome Sequence of Phytophthora parasitica INRA-310.</title>
        <authorList>
            <consortium name="The Broad Institute Genomics Platform"/>
            <person name="Russ C."/>
            <person name="Tyler B."/>
            <person name="Panabieres F."/>
            <person name="Shan W."/>
            <person name="Tripathy S."/>
            <person name="Grunwald N."/>
            <person name="Machado M."/>
            <person name="Johnson C.S."/>
            <person name="Arredondo F."/>
            <person name="Hong C."/>
            <person name="Coffey M."/>
            <person name="Young S.K."/>
            <person name="Zeng Q."/>
            <person name="Gargeya S."/>
            <person name="Fitzgerald M."/>
            <person name="Abouelleil A."/>
            <person name="Alvarado L."/>
            <person name="Chapman S.B."/>
            <person name="Gainer-Dewar J."/>
            <person name="Goldberg J."/>
            <person name="Griggs A."/>
            <person name="Gujja S."/>
            <person name="Hansen M."/>
            <person name="Howarth C."/>
            <person name="Imamovic A."/>
            <person name="Ireland A."/>
            <person name="Larimer J."/>
            <person name="McCowan C."/>
            <person name="Murphy C."/>
            <person name="Pearson M."/>
            <person name="Poon T.W."/>
            <person name="Priest M."/>
            <person name="Roberts A."/>
            <person name="Saif S."/>
            <person name="Shea T."/>
            <person name="Sykes S."/>
            <person name="Wortman J."/>
            <person name="Nusbaum C."/>
            <person name="Birren B."/>
        </authorList>
    </citation>
    <scope>NUCLEOTIDE SEQUENCE [LARGE SCALE GENOMIC DNA]</scope>
    <source>
        <strain evidence="5 6">INRA-310</strain>
    </source>
</reference>
<evidence type="ECO:0000313" key="5">
    <source>
        <dbReference type="EMBL" id="ETN04969.1"/>
    </source>
</evidence>
<feature type="domain" description="Crinkler effector protein N-terminal" evidence="4">
    <location>
        <begin position="294"/>
        <end position="397"/>
    </location>
</feature>
<proteinExistence type="predicted"/>
<dbReference type="PANTHER" id="PTHR47642">
    <property type="entry name" value="ATP-DEPENDENT DNA HELICASE"/>
    <property type="match status" value="1"/>
</dbReference>
<comment type="subcellular location">
    <subcellularLocation>
        <location evidence="1">Host cell</location>
    </subcellularLocation>
    <subcellularLocation>
        <location evidence="2">Secreted</location>
    </subcellularLocation>
</comment>
<dbReference type="InterPro" id="IPR027417">
    <property type="entry name" value="P-loop_NTPase"/>
</dbReference>
<organism evidence="5 6">
    <name type="scientific">Phytophthora nicotianae (strain INRA-310)</name>
    <name type="common">Phytophthora parasitica</name>
    <dbReference type="NCBI Taxonomy" id="761204"/>
    <lineage>
        <taxon>Eukaryota</taxon>
        <taxon>Sar</taxon>
        <taxon>Stramenopiles</taxon>
        <taxon>Oomycota</taxon>
        <taxon>Peronosporomycetes</taxon>
        <taxon>Peronosporales</taxon>
        <taxon>Peronosporaceae</taxon>
        <taxon>Phytophthora</taxon>
    </lineage>
</organism>
<evidence type="ECO:0000256" key="3">
    <source>
        <dbReference type="ARBA" id="ARBA00022525"/>
    </source>
</evidence>
<dbReference type="VEuPathDB" id="FungiDB:PPTG_23564"/>
<dbReference type="SUPFAM" id="SSF52540">
    <property type="entry name" value="P-loop containing nucleoside triphosphate hydrolases"/>
    <property type="match status" value="1"/>
</dbReference>
<dbReference type="GeneID" id="20192163"/>
<evidence type="ECO:0000256" key="2">
    <source>
        <dbReference type="ARBA" id="ARBA00004613"/>
    </source>
</evidence>
<dbReference type="Gene3D" id="3.40.50.300">
    <property type="entry name" value="P-loop containing nucleotide triphosphate hydrolases"/>
    <property type="match status" value="1"/>
</dbReference>
<evidence type="ECO:0000256" key="1">
    <source>
        <dbReference type="ARBA" id="ARBA00004340"/>
    </source>
</evidence>
<sequence>MVDGSESICEDSSDDQFDACVMGDELPVFQTTTRPTVSAVSSTTMYHSLLTPVAETAASKFGTLPQAPTFTLEELNRYIESSATDESDLSKHFQRERPTEVVELLSKALDPAAAIWVPSDRQHQGDINYYATITEVSRAFTLNQRQHAAFTIIATALLQTFLRQEQSGIELVTGVASDQSRHDFEAKLRDEQLLMFLGGAGGTGKSCVINAVSSFCMSWHREASLTKTALTGKAATLIGARTLASFLMRIKHAIQDKSFSTLDALVIDEVSMLSKPEWLKLDKLLRRYKQVPNEGIVFLVTIARDARVSALQEKIASTYRVMSNRVEVYPAKMTLYLARKKQGNEMKWLTGGQNVEDLLRGKVDTTYKKMYPWLKLNNDELFGPDFASGEEIHVLVELPASADVAPRQQTGLWLVRGSIANALSIKGVRCRLYRLAGTYLGYYDPARRTGDKNVALWYEDKTLCIHILFKTGEHFVAVWQSACVDSRVAIAEENALRFDNALQEEPVTLGSPLNGQEVTTSVAQFEGVPTELTRIYFIHYDPLESESPQDTMSSISLTSSVSILDASTDEFRYQRIEHERYFLPYGNAESCHLVSRKQSRDHKREFAKYDRDTNNRLALSREMHGFYDALSYDVPIVNMVPVPGPVEKPSIGSRYKVEIFVKVLDAHCIDRVFSRLKEGSTTIDDPLVMKTFVHVENPETFRLCMQWKHDENDERWRSFLAMTPAVD</sequence>